<dbReference type="InterPro" id="IPR041102">
    <property type="entry name" value="UvrA_inter"/>
</dbReference>
<dbReference type="Gene3D" id="1.20.1580.10">
    <property type="entry name" value="ABC transporter ATPase like domain"/>
    <property type="match status" value="2"/>
</dbReference>
<dbReference type="AlphaFoldDB" id="X1FZR5"/>
<evidence type="ECO:0000256" key="12">
    <source>
        <dbReference type="ARBA" id="ARBA00023125"/>
    </source>
</evidence>
<comment type="subcellular location">
    <subcellularLocation>
        <location evidence="1">Cytoplasm</location>
    </subcellularLocation>
</comment>
<keyword evidence="12" id="KW-0238">DNA-binding</keyword>
<dbReference type="GO" id="GO:0005737">
    <property type="term" value="C:cytoplasm"/>
    <property type="evidence" value="ECO:0007669"/>
    <property type="project" value="UniProtKB-SubCell"/>
</dbReference>
<dbReference type="GO" id="GO:0008270">
    <property type="term" value="F:zinc ion binding"/>
    <property type="evidence" value="ECO:0007669"/>
    <property type="project" value="UniProtKB-KW"/>
</dbReference>
<dbReference type="InterPro" id="IPR027417">
    <property type="entry name" value="P-loop_NTPase"/>
</dbReference>
<evidence type="ECO:0000256" key="11">
    <source>
        <dbReference type="ARBA" id="ARBA00022881"/>
    </source>
</evidence>
<evidence type="ECO:0000256" key="3">
    <source>
        <dbReference type="ARBA" id="ARBA00022723"/>
    </source>
</evidence>
<evidence type="ECO:0000256" key="7">
    <source>
        <dbReference type="ARBA" id="ARBA00022769"/>
    </source>
</evidence>
<feature type="non-terminal residue" evidence="16">
    <location>
        <position position="358"/>
    </location>
</feature>
<keyword evidence="10" id="KW-0067">ATP-binding</keyword>
<evidence type="ECO:0000256" key="10">
    <source>
        <dbReference type="ARBA" id="ARBA00022840"/>
    </source>
</evidence>
<keyword evidence="13" id="KW-0234">DNA repair</keyword>
<evidence type="ECO:0000259" key="14">
    <source>
        <dbReference type="Pfam" id="PF17755"/>
    </source>
</evidence>
<dbReference type="PANTHER" id="PTHR43152">
    <property type="entry name" value="UVRABC SYSTEM PROTEIN A"/>
    <property type="match status" value="1"/>
</dbReference>
<dbReference type="Gene3D" id="3.30.190.20">
    <property type="match status" value="1"/>
</dbReference>
<evidence type="ECO:0000313" key="16">
    <source>
        <dbReference type="EMBL" id="GAH38025.1"/>
    </source>
</evidence>
<protein>
    <recommendedName>
        <fullName evidence="17">UvrA interaction domain-containing protein</fullName>
    </recommendedName>
</protein>
<evidence type="ECO:0008006" key="17">
    <source>
        <dbReference type="Google" id="ProtNLM"/>
    </source>
</evidence>
<dbReference type="GO" id="GO:0006281">
    <property type="term" value="P:DNA repair"/>
    <property type="evidence" value="ECO:0007669"/>
    <property type="project" value="UniProtKB-KW"/>
</dbReference>
<keyword evidence="6" id="KW-0227">DNA damage</keyword>
<gene>
    <name evidence="16" type="ORF">S03H2_16072</name>
</gene>
<dbReference type="Pfam" id="PF17760">
    <property type="entry name" value="UvrA_inter"/>
    <property type="match status" value="1"/>
</dbReference>
<evidence type="ECO:0000259" key="15">
    <source>
        <dbReference type="Pfam" id="PF17760"/>
    </source>
</evidence>
<comment type="caution">
    <text evidence="16">The sequence shown here is derived from an EMBL/GenBank/DDBJ whole genome shotgun (WGS) entry which is preliminary data.</text>
</comment>
<feature type="domain" description="UvrA interaction" evidence="15">
    <location>
        <begin position="65"/>
        <end position="171"/>
    </location>
</feature>
<keyword evidence="8" id="KW-0863">Zinc-finger</keyword>
<feature type="domain" description="UvrA DNA-binding" evidence="14">
    <location>
        <begin position="228"/>
        <end position="322"/>
    </location>
</feature>
<dbReference type="Pfam" id="PF17755">
    <property type="entry name" value="UvrA_DNA-bind"/>
    <property type="match status" value="1"/>
</dbReference>
<dbReference type="EMBL" id="BARU01008194">
    <property type="protein sequence ID" value="GAH38025.1"/>
    <property type="molecule type" value="Genomic_DNA"/>
</dbReference>
<keyword evidence="7" id="KW-0228">DNA excision</keyword>
<evidence type="ECO:0000256" key="13">
    <source>
        <dbReference type="ARBA" id="ARBA00023204"/>
    </source>
</evidence>
<name>X1FZR5_9ZZZZ</name>
<sequence>MMPKADVTSIKGLSPVIAIGQIRSMHNPRSTVGTMTEISNYLRLLYATVGVSHCPYCSNDIPTKTKNHMIEKVEKLPEGTVVEIRVPIHKIYGEEYNATFGELRKKGYRKIRIDGELTDISENIELDDFKSYRLEAIVDKITVKEGIYSQLKKSVENAIVLGSGFIHYEIVELKEENFDAESFYEKFCCSKHHIVMVELKQNNFSPNLLENSCRTCNGLGVRIQAEKQLFIAAPEKTIRQGAIHNFSIGGHMVISLTKRYNIDIDIPFKNLPEHIKNIIFFGNKGEKFPYWRKNKKRELVETKWRTSFEGIVHSIERIYRTKMRKGDRLVPGTAEFEFYHGFMTERTCSECQGKKINS</sequence>
<keyword evidence="11" id="KW-0267">Excision nuclease</keyword>
<evidence type="ECO:0000256" key="1">
    <source>
        <dbReference type="ARBA" id="ARBA00004496"/>
    </source>
</evidence>
<evidence type="ECO:0000256" key="6">
    <source>
        <dbReference type="ARBA" id="ARBA00022763"/>
    </source>
</evidence>
<reference evidence="16" key="1">
    <citation type="journal article" date="2014" name="Front. Microbiol.">
        <title>High frequency of phylogenetically diverse reductive dehalogenase-homologous genes in deep subseafloor sedimentary metagenomes.</title>
        <authorList>
            <person name="Kawai M."/>
            <person name="Futagami T."/>
            <person name="Toyoda A."/>
            <person name="Takaki Y."/>
            <person name="Nishi S."/>
            <person name="Hori S."/>
            <person name="Arai W."/>
            <person name="Tsubouchi T."/>
            <person name="Morono Y."/>
            <person name="Uchiyama I."/>
            <person name="Ito T."/>
            <person name="Fujiyama A."/>
            <person name="Inagaki F."/>
            <person name="Takami H."/>
        </authorList>
    </citation>
    <scope>NUCLEOTIDE SEQUENCE</scope>
    <source>
        <strain evidence="16">Expedition CK06-06</strain>
    </source>
</reference>
<dbReference type="PANTHER" id="PTHR43152:SF2">
    <property type="entry name" value="DRUG RESISTANCE ABC TRANSPORTER"/>
    <property type="match status" value="1"/>
</dbReference>
<dbReference type="Gene3D" id="1.10.8.280">
    <property type="entry name" value="ABC transporter ATPase domain-like"/>
    <property type="match status" value="1"/>
</dbReference>
<organism evidence="16">
    <name type="scientific">marine sediment metagenome</name>
    <dbReference type="NCBI Taxonomy" id="412755"/>
    <lineage>
        <taxon>unclassified sequences</taxon>
        <taxon>metagenomes</taxon>
        <taxon>ecological metagenomes</taxon>
    </lineage>
</organism>
<keyword evidence="5" id="KW-0547">Nucleotide-binding</keyword>
<evidence type="ECO:0000256" key="4">
    <source>
        <dbReference type="ARBA" id="ARBA00022737"/>
    </source>
</evidence>
<dbReference type="GO" id="GO:0005524">
    <property type="term" value="F:ATP binding"/>
    <property type="evidence" value="ECO:0007669"/>
    <property type="project" value="UniProtKB-KW"/>
</dbReference>
<evidence type="ECO:0000256" key="5">
    <source>
        <dbReference type="ARBA" id="ARBA00022741"/>
    </source>
</evidence>
<keyword evidence="3" id="KW-0479">Metal-binding</keyword>
<proteinExistence type="predicted"/>
<evidence type="ECO:0000256" key="2">
    <source>
        <dbReference type="ARBA" id="ARBA00022490"/>
    </source>
</evidence>
<dbReference type="InterPro" id="IPR041552">
    <property type="entry name" value="UvrA_DNA-bd"/>
</dbReference>
<dbReference type="GO" id="GO:0003677">
    <property type="term" value="F:DNA binding"/>
    <property type="evidence" value="ECO:0007669"/>
    <property type="project" value="UniProtKB-KW"/>
</dbReference>
<keyword evidence="9" id="KW-0862">Zinc</keyword>
<dbReference type="Gene3D" id="3.40.50.300">
    <property type="entry name" value="P-loop containing nucleotide triphosphate hydrolases"/>
    <property type="match status" value="1"/>
</dbReference>
<keyword evidence="4" id="KW-0677">Repeat</keyword>
<keyword evidence="2" id="KW-0963">Cytoplasm</keyword>
<evidence type="ECO:0000256" key="9">
    <source>
        <dbReference type="ARBA" id="ARBA00022833"/>
    </source>
</evidence>
<accession>X1FZR5</accession>
<evidence type="ECO:0000256" key="8">
    <source>
        <dbReference type="ARBA" id="ARBA00022771"/>
    </source>
</evidence>
<dbReference type="GO" id="GO:0004518">
    <property type="term" value="F:nuclease activity"/>
    <property type="evidence" value="ECO:0007669"/>
    <property type="project" value="UniProtKB-KW"/>
</dbReference>